<reference evidence="3 4" key="1">
    <citation type="journal article" date="2019" name="Nat. Ecol. Evol.">
        <title>Megaphylogeny resolves global patterns of mushroom evolution.</title>
        <authorList>
            <person name="Varga T."/>
            <person name="Krizsan K."/>
            <person name="Foldi C."/>
            <person name="Dima B."/>
            <person name="Sanchez-Garcia M."/>
            <person name="Sanchez-Ramirez S."/>
            <person name="Szollosi G.J."/>
            <person name="Szarkandi J.G."/>
            <person name="Papp V."/>
            <person name="Albert L."/>
            <person name="Andreopoulos W."/>
            <person name="Angelini C."/>
            <person name="Antonin V."/>
            <person name="Barry K.W."/>
            <person name="Bougher N.L."/>
            <person name="Buchanan P."/>
            <person name="Buyck B."/>
            <person name="Bense V."/>
            <person name="Catcheside P."/>
            <person name="Chovatia M."/>
            <person name="Cooper J."/>
            <person name="Damon W."/>
            <person name="Desjardin D."/>
            <person name="Finy P."/>
            <person name="Geml J."/>
            <person name="Haridas S."/>
            <person name="Hughes K."/>
            <person name="Justo A."/>
            <person name="Karasinski D."/>
            <person name="Kautmanova I."/>
            <person name="Kiss B."/>
            <person name="Kocsube S."/>
            <person name="Kotiranta H."/>
            <person name="LaButti K.M."/>
            <person name="Lechner B.E."/>
            <person name="Liimatainen K."/>
            <person name="Lipzen A."/>
            <person name="Lukacs Z."/>
            <person name="Mihaltcheva S."/>
            <person name="Morgado L.N."/>
            <person name="Niskanen T."/>
            <person name="Noordeloos M.E."/>
            <person name="Ohm R.A."/>
            <person name="Ortiz-Santana B."/>
            <person name="Ovrebo C."/>
            <person name="Racz N."/>
            <person name="Riley R."/>
            <person name="Savchenko A."/>
            <person name="Shiryaev A."/>
            <person name="Soop K."/>
            <person name="Spirin V."/>
            <person name="Szebenyi C."/>
            <person name="Tomsovsky M."/>
            <person name="Tulloss R.E."/>
            <person name="Uehling J."/>
            <person name="Grigoriev I.V."/>
            <person name="Vagvolgyi C."/>
            <person name="Papp T."/>
            <person name="Martin F.M."/>
            <person name="Miettinen O."/>
            <person name="Hibbett D.S."/>
            <person name="Nagy L.G."/>
        </authorList>
    </citation>
    <scope>NUCLEOTIDE SEQUENCE [LARGE SCALE GENOMIC DNA]</scope>
    <source>
        <strain evidence="3 4">FP101781</strain>
    </source>
</reference>
<feature type="domain" description="Fungal-type protein kinase" evidence="2">
    <location>
        <begin position="265"/>
        <end position="470"/>
    </location>
</feature>
<feature type="compositionally biased region" description="Acidic residues" evidence="1">
    <location>
        <begin position="38"/>
        <end position="50"/>
    </location>
</feature>
<dbReference type="AlphaFoldDB" id="A0A4Y7SJR2"/>
<dbReference type="EMBL" id="QPFP01000097">
    <property type="protein sequence ID" value="TEB22106.1"/>
    <property type="molecule type" value="Genomic_DNA"/>
</dbReference>
<feature type="compositionally biased region" description="Polar residues" evidence="1">
    <location>
        <begin position="82"/>
        <end position="106"/>
    </location>
</feature>
<feature type="region of interest" description="Disordered" evidence="1">
    <location>
        <begin position="782"/>
        <end position="876"/>
    </location>
</feature>
<proteinExistence type="predicted"/>
<feature type="compositionally biased region" description="Basic and acidic residues" evidence="1">
    <location>
        <begin position="798"/>
        <end position="815"/>
    </location>
</feature>
<sequence>MPTTSPNHDDPSPLGAPPVDLPSTPIMNRARDPVPAYADDDSDDHSDDDDNRFSVEAPTTPKTACGTDSAEIETPDTVSCPPITNTAEDSQRTFTNSQTGTGTPHSKNARKPATSHAADSENTIARKLMAIELGIEGSTKVAQVSKEFSQSLYYNKATPDQISHFLRRSSLFSLTKGRWSKIPKSSATLKEADLYEHIFDVVEEIVKYFKPEGVPNSVTRKVCASHNVKLSHANGSTSTLPDICVKATGPSFEAPERPGGDDGLGYSNIATVFDAKLQKRDPGAKALVSQIAIYCMQILIHQPNRNFVRALVISEKFVRLVHVDRDGTYVTPKFDIHDKTEDGGAYTFVRWVLGLCSFDEKELGLDTSIQWTTDDAGKKSEGTIVVNEHSEETGTTRLVTYDLNMNEPPLVRHSIRGRGTTIWNAIHPETGEAVIIKDSWRAGTRVAEGEYIREANRNGVKGVPQMLAFEDDREQTIDYRPQDFQHSTFLNRKKSRLVVEKSGSSIWYFRTRLQLLRAILAAIRAHRNLLEAGILHRDISMQNIVLGTTTEVESENQDGFLIDLDMAIRVGRPQDDVNLKDERTGLVLYHSIFLLCEIVSEMGMPALVRPPQDYMDDLESFFLVYCHIIHVFTSPGVWMPSAPRLLIQWLEDTDRDRMGRLKKMYVYEEPTSTAGIPPWWGKHCRALLVDFAGIIREMVKEKTSIYAVHLSPEERAEAQEKLVKNTTSHYDRVEQVFEKAIHGVEEEGFCGEEYQAYPLPGTHAIEGCDHFPLTNVLTVLPPTHIGPPSGGNTQGYKRWSEENEAESLRSKRNRYDPSPLSAALNVANGTTNEDDSDGDEDEKGEEEEEERESGDEIDDDYSMDGNYGAISDDEMD</sequence>
<name>A0A4Y7SJR2_COPMI</name>
<dbReference type="STRING" id="71717.A0A4Y7SJR2"/>
<evidence type="ECO:0000256" key="1">
    <source>
        <dbReference type="SAM" id="MobiDB-lite"/>
    </source>
</evidence>
<feature type="region of interest" description="Disordered" evidence="1">
    <location>
        <begin position="1"/>
        <end position="121"/>
    </location>
</feature>
<dbReference type="SUPFAM" id="SSF56112">
    <property type="entry name" value="Protein kinase-like (PK-like)"/>
    <property type="match status" value="1"/>
</dbReference>
<feature type="domain" description="Fungal-type protein kinase" evidence="2">
    <location>
        <begin position="486"/>
        <end position="628"/>
    </location>
</feature>
<dbReference type="PROSITE" id="PS00109">
    <property type="entry name" value="PROTEIN_KINASE_TYR"/>
    <property type="match status" value="1"/>
</dbReference>
<keyword evidence="4" id="KW-1185">Reference proteome</keyword>
<dbReference type="PANTHER" id="PTHR38248:SF2">
    <property type="entry name" value="FUNK1 11"/>
    <property type="match status" value="1"/>
</dbReference>
<dbReference type="InterPro" id="IPR011009">
    <property type="entry name" value="Kinase-like_dom_sf"/>
</dbReference>
<feature type="compositionally biased region" description="Acidic residues" evidence="1">
    <location>
        <begin position="832"/>
        <end position="862"/>
    </location>
</feature>
<dbReference type="OrthoDB" id="5569250at2759"/>
<dbReference type="PANTHER" id="PTHR38248">
    <property type="entry name" value="FUNK1 6"/>
    <property type="match status" value="1"/>
</dbReference>
<dbReference type="Proteomes" id="UP000298030">
    <property type="component" value="Unassembled WGS sequence"/>
</dbReference>
<gene>
    <name evidence="3" type="ORF">FA13DRAFT_1819156</name>
</gene>
<dbReference type="Gene3D" id="1.10.510.10">
    <property type="entry name" value="Transferase(Phosphotransferase) domain 1"/>
    <property type="match status" value="1"/>
</dbReference>
<dbReference type="InterPro" id="IPR008266">
    <property type="entry name" value="Tyr_kinase_AS"/>
</dbReference>
<accession>A0A4Y7SJR2</accession>
<protein>
    <recommendedName>
        <fullName evidence="2">Fungal-type protein kinase domain-containing protein</fullName>
    </recommendedName>
</protein>
<dbReference type="InterPro" id="IPR040976">
    <property type="entry name" value="Pkinase_fungal"/>
</dbReference>
<evidence type="ECO:0000313" key="3">
    <source>
        <dbReference type="EMBL" id="TEB22106.1"/>
    </source>
</evidence>
<comment type="caution">
    <text evidence="3">The sequence shown here is derived from an EMBL/GenBank/DDBJ whole genome shotgun (WGS) entry which is preliminary data.</text>
</comment>
<organism evidence="3 4">
    <name type="scientific">Coprinellus micaceus</name>
    <name type="common">Glistening ink-cap mushroom</name>
    <name type="synonym">Coprinus micaceus</name>
    <dbReference type="NCBI Taxonomy" id="71717"/>
    <lineage>
        <taxon>Eukaryota</taxon>
        <taxon>Fungi</taxon>
        <taxon>Dikarya</taxon>
        <taxon>Basidiomycota</taxon>
        <taxon>Agaricomycotina</taxon>
        <taxon>Agaricomycetes</taxon>
        <taxon>Agaricomycetidae</taxon>
        <taxon>Agaricales</taxon>
        <taxon>Agaricineae</taxon>
        <taxon>Psathyrellaceae</taxon>
        <taxon>Coprinellus</taxon>
    </lineage>
</organism>
<evidence type="ECO:0000259" key="2">
    <source>
        <dbReference type="Pfam" id="PF17667"/>
    </source>
</evidence>
<dbReference type="Pfam" id="PF17667">
    <property type="entry name" value="Pkinase_fungal"/>
    <property type="match status" value="2"/>
</dbReference>
<evidence type="ECO:0000313" key="4">
    <source>
        <dbReference type="Proteomes" id="UP000298030"/>
    </source>
</evidence>
<dbReference type="GO" id="GO:0004672">
    <property type="term" value="F:protein kinase activity"/>
    <property type="evidence" value="ECO:0007669"/>
    <property type="project" value="InterPro"/>
</dbReference>